<dbReference type="PROSITE" id="PS00759">
    <property type="entry name" value="ARGE_DAPE_CPG2_2"/>
    <property type="match status" value="1"/>
</dbReference>
<dbReference type="Gene3D" id="3.30.70.360">
    <property type="match status" value="1"/>
</dbReference>
<evidence type="ECO:0000256" key="2">
    <source>
        <dbReference type="ARBA" id="ARBA00022670"/>
    </source>
</evidence>
<accession>A0A2I2G6D4</accession>
<feature type="domain" description="Peptidase M20 dimerisation" evidence="5">
    <location>
        <begin position="216"/>
        <end position="372"/>
    </location>
</feature>
<dbReference type="EMBL" id="MSFO01000005">
    <property type="protein sequence ID" value="PLB48423.1"/>
    <property type="molecule type" value="Genomic_DNA"/>
</dbReference>
<dbReference type="GeneID" id="36555475"/>
<dbReference type="OrthoDB" id="7832001at2759"/>
<evidence type="ECO:0000256" key="4">
    <source>
        <dbReference type="ARBA" id="ARBA00022801"/>
    </source>
</evidence>
<keyword evidence="4" id="KW-0378">Hydrolase</keyword>
<evidence type="ECO:0000313" key="6">
    <source>
        <dbReference type="EMBL" id="PLB48423.1"/>
    </source>
</evidence>
<dbReference type="Proteomes" id="UP000234275">
    <property type="component" value="Unassembled WGS sequence"/>
</dbReference>
<dbReference type="PANTHER" id="PTHR43270:SF4">
    <property type="entry name" value="CARNOSINE DIPEPTIDASE 2, ISOFORM A"/>
    <property type="match status" value="1"/>
</dbReference>
<reference evidence="6 7" key="1">
    <citation type="submission" date="2016-12" db="EMBL/GenBank/DDBJ databases">
        <title>The genomes of Aspergillus section Nigri reveals drivers in fungal speciation.</title>
        <authorList>
            <consortium name="DOE Joint Genome Institute"/>
            <person name="Vesth T.C."/>
            <person name="Nybo J."/>
            <person name="Theobald S."/>
            <person name="Brandl J."/>
            <person name="Frisvad J.C."/>
            <person name="Nielsen K.F."/>
            <person name="Lyhne E.K."/>
            <person name="Kogle M.E."/>
            <person name="Kuo A."/>
            <person name="Riley R."/>
            <person name="Clum A."/>
            <person name="Nolan M."/>
            <person name="Lipzen A."/>
            <person name="Salamov A."/>
            <person name="Henrissat B."/>
            <person name="Wiebenga A."/>
            <person name="De Vries R.P."/>
            <person name="Grigoriev I.V."/>
            <person name="Mortensen U.H."/>
            <person name="Andersen M.R."/>
            <person name="Baker S.E."/>
        </authorList>
    </citation>
    <scope>NUCLEOTIDE SEQUENCE [LARGE SCALE GENOMIC DNA]</scope>
    <source>
        <strain evidence="6 7">IBT 23096</strain>
    </source>
</reference>
<dbReference type="InterPro" id="IPR051458">
    <property type="entry name" value="Cyt/Met_Dipeptidase"/>
</dbReference>
<dbReference type="Pfam" id="PF07687">
    <property type="entry name" value="M20_dimer"/>
    <property type="match status" value="1"/>
</dbReference>
<organism evidence="6 7">
    <name type="scientific">Aspergillus steynii IBT 23096</name>
    <dbReference type="NCBI Taxonomy" id="1392250"/>
    <lineage>
        <taxon>Eukaryota</taxon>
        <taxon>Fungi</taxon>
        <taxon>Dikarya</taxon>
        <taxon>Ascomycota</taxon>
        <taxon>Pezizomycotina</taxon>
        <taxon>Eurotiomycetes</taxon>
        <taxon>Eurotiomycetidae</taxon>
        <taxon>Eurotiales</taxon>
        <taxon>Aspergillaceae</taxon>
        <taxon>Aspergillus</taxon>
        <taxon>Aspergillus subgen. Circumdati</taxon>
    </lineage>
</organism>
<dbReference type="InterPro" id="IPR011650">
    <property type="entry name" value="Peptidase_M20_dimer"/>
</dbReference>
<dbReference type="GO" id="GO:0006508">
    <property type="term" value="P:proteolysis"/>
    <property type="evidence" value="ECO:0007669"/>
    <property type="project" value="UniProtKB-KW"/>
</dbReference>
<proteinExistence type="inferred from homology"/>
<protein>
    <submittedName>
        <fullName evidence="6">Zn-dependent exopeptidase</fullName>
    </submittedName>
</protein>
<dbReference type="InterPro" id="IPR001261">
    <property type="entry name" value="ArgE/DapE_CS"/>
</dbReference>
<dbReference type="InterPro" id="IPR002933">
    <property type="entry name" value="Peptidase_M20"/>
</dbReference>
<keyword evidence="2" id="KW-0645">Protease</keyword>
<evidence type="ECO:0000256" key="3">
    <source>
        <dbReference type="ARBA" id="ARBA00022723"/>
    </source>
</evidence>
<evidence type="ECO:0000256" key="1">
    <source>
        <dbReference type="ARBA" id="ARBA00006247"/>
    </source>
</evidence>
<dbReference type="RefSeq" id="XP_024703725.1">
    <property type="nucleotide sequence ID" value="XM_024847776.1"/>
</dbReference>
<evidence type="ECO:0000313" key="7">
    <source>
        <dbReference type="Proteomes" id="UP000234275"/>
    </source>
</evidence>
<name>A0A2I2G6D4_9EURO</name>
<dbReference type="STRING" id="1392250.A0A2I2G6D4"/>
<dbReference type="GO" id="GO:0046872">
    <property type="term" value="F:metal ion binding"/>
    <property type="evidence" value="ECO:0007669"/>
    <property type="project" value="UniProtKB-KW"/>
</dbReference>
<comment type="caution">
    <text evidence="6">The sequence shown here is derived from an EMBL/GenBank/DDBJ whole genome shotgun (WGS) entry which is preliminary data.</text>
</comment>
<evidence type="ECO:0000259" key="5">
    <source>
        <dbReference type="Pfam" id="PF07687"/>
    </source>
</evidence>
<gene>
    <name evidence="6" type="ORF">P170DRAFT_427507</name>
</gene>
<dbReference type="Pfam" id="PF01546">
    <property type="entry name" value="Peptidase_M20"/>
    <property type="match status" value="1"/>
</dbReference>
<dbReference type="PANTHER" id="PTHR43270">
    <property type="entry name" value="BETA-ALA-HIS DIPEPTIDASE"/>
    <property type="match status" value="1"/>
</dbReference>
<keyword evidence="7" id="KW-1185">Reference proteome</keyword>
<comment type="similarity">
    <text evidence="1">Belongs to the peptidase M20A family.</text>
</comment>
<sequence>MADQNLKPFFDKVDDLAQSFIDDRLTPAVKIPSVSSAPKPEDRQKVFDMTDFLQRQLEGLGAAVTTHDLGDQPKTNESDPTLHLPDVITAQYPKNRDPNKKAILIYGHYDVQPGGDGWTHEPFDVKEENGKLYGRGTTDDKGPVLAWLNALQAHKEADVDVPVNILFCLEGMEESGSIGFSDFVSKNKDLFANVDAACISDNYWLTTRKPCLTYGLRGINYFTMTITNNGPALHSGMFGGVVHEPLTDLSILLSKLVDSKGKVLIRDIDANVAPLTDQEEADLKGIDFTMDDFKKSIKCDAAIYNDKVDTLKHRWRFPSLSIHGIIGGDSTPNQTTSIAPTVSAKFSIRTVPNMTGDEVNSKVTLYLQQEFAKLKSRNNLSIQAMDEPPAFWLAKPDDANFTAARKATEKVYNKTPDNTREGGSIGVTLDFQQVLGEKSLMLLPVGTSDDGAHGPDENIPRENYINGTKLLGTYWHYIAESSF</sequence>
<dbReference type="VEuPathDB" id="FungiDB:P170DRAFT_427507"/>
<dbReference type="AlphaFoldDB" id="A0A2I2G6D4"/>
<dbReference type="Gene3D" id="3.40.630.10">
    <property type="entry name" value="Zn peptidases"/>
    <property type="match status" value="1"/>
</dbReference>
<keyword evidence="3" id="KW-0479">Metal-binding</keyword>
<dbReference type="SUPFAM" id="SSF53187">
    <property type="entry name" value="Zn-dependent exopeptidases"/>
    <property type="match status" value="1"/>
</dbReference>
<dbReference type="GO" id="GO:0008233">
    <property type="term" value="F:peptidase activity"/>
    <property type="evidence" value="ECO:0007669"/>
    <property type="project" value="UniProtKB-KW"/>
</dbReference>